<evidence type="ECO:0000256" key="4">
    <source>
        <dbReference type="ARBA" id="ARBA00022753"/>
    </source>
</evidence>
<dbReference type="InterPro" id="IPR025304">
    <property type="entry name" value="ALIX_V_dom"/>
</dbReference>
<dbReference type="Gene3D" id="1.20.120.560">
    <property type="entry name" value="alix/aip1 in complex with the ypdl late domain"/>
    <property type="match status" value="1"/>
</dbReference>
<dbReference type="PROSITE" id="PS51180">
    <property type="entry name" value="BRO1"/>
    <property type="match status" value="1"/>
</dbReference>
<feature type="domain" description="BRO1" evidence="6">
    <location>
        <begin position="1"/>
        <end position="676"/>
    </location>
</feature>
<keyword evidence="3" id="KW-0963">Cytoplasm</keyword>
<dbReference type="Pfam" id="PF13949">
    <property type="entry name" value="ALIX_LYPXL_bnd"/>
    <property type="match status" value="1"/>
</dbReference>
<proteinExistence type="predicted"/>
<feature type="region of interest" description="Disordered" evidence="5">
    <location>
        <begin position="833"/>
        <end position="868"/>
    </location>
</feature>
<gene>
    <name evidence="7" type="ORF">CDCA_CDCA11G3201</name>
</gene>
<organism evidence="7 8">
    <name type="scientific">Cyanidium caldarium</name>
    <name type="common">Red alga</name>
    <dbReference type="NCBI Taxonomy" id="2771"/>
    <lineage>
        <taxon>Eukaryota</taxon>
        <taxon>Rhodophyta</taxon>
        <taxon>Bangiophyceae</taxon>
        <taxon>Cyanidiales</taxon>
        <taxon>Cyanidiaceae</taxon>
        <taxon>Cyanidium</taxon>
    </lineage>
</organism>
<sequence length="966" mass="104626">MLTIQAPQKATHVDYTLSDSLLRAVQEAHGAVDVVALTQLVERFGSACAHWQARRQRVTAICSVSGEEYSKDAVETLQDYYRELCFLETRFRFGTGGSSTAASRALRGKRGEAAPEPSSSSASASERDVAVVPVVFSWYDAVLSNKKCALADSRLEKAAVAFNIGTCYAARGRRLVASDTAGAAEFQAAGREFQLAAGYFAWLQRTPLHRLGDTMTPDLQTKVLKVLELCMLANAQLCVLELAISSKKSLMNTSRIASGAAELLCSVRVRLPEKYFPPLFVEVVDALQLYASAQAEFHCALDLDDEGSGNVAQLLAKGNDACVERLWRYHKAAQQAEAALRKSAVAHNAFLSARLQAIAGRCNAAARRCEQENAVVFQIESGNDHAERRIRELPAVGSTVLVSVPDTEALSTALGEGAAARRRAVFHARRSLPNQSPLLALARIVPRELSLLAQKYRMVAGQRIGDEVTRLRQANATARDLRRTLNVAALVDSIPPPKSNAAAKSKRLGEVPESVQGSTLVKFRKLLQEIPDGDQDDEVMQTLARRCAAEMQRVEEWLREEERADANWSQAARVQNGHPESAVAQRPYRAALTDLRKQLALGAEAQRMLRARVRTTRAGTAAEATRLLERQQGESALTATGTADGYGAPLHRAPAVTDIDREHPAAAHLVAVLVRMAEIERRRERLALEMHERFMTDHFGDALLEEDFPAEQTEVDGDALISRRLASRYGRWLQQAQDLVGGTANNMLADLTAALNAFHRARGELDASLARAVDEAGRVHRAIEDLQGIVEAMHQGRGFYAKLLQNVERLSEDVHGFCKARQLHTEGCLGKAEAPEANGWSQRPSPSSSNGSRSNDSREEAGGSGGNYSDIHIRFAAMPSVADAHAAAEVTDHPTASRATVEAPLGAPQFFHAPPSVAHTAPAPMRPSGVAIARGRGGRASPPAAAAGTRHPYPPGARLPPSNPYA</sequence>
<reference evidence="7 8" key="1">
    <citation type="submission" date="2022-07" db="EMBL/GenBank/DDBJ databases">
        <title>Genome-wide signatures of adaptation to extreme environments.</title>
        <authorList>
            <person name="Cho C.H."/>
            <person name="Yoon H.S."/>
        </authorList>
    </citation>
    <scope>NUCLEOTIDE SEQUENCE [LARGE SCALE GENOMIC DNA]</scope>
    <source>
        <strain evidence="7 8">DBV 063 E5</strain>
    </source>
</reference>
<dbReference type="PANTHER" id="PTHR23030">
    <property type="entry name" value="PCD6 INTERACTING PROTEIN-RELATED"/>
    <property type="match status" value="1"/>
</dbReference>
<dbReference type="InterPro" id="IPR038499">
    <property type="entry name" value="BRO1_sf"/>
</dbReference>
<evidence type="ECO:0000313" key="8">
    <source>
        <dbReference type="Proteomes" id="UP001301350"/>
    </source>
</evidence>
<dbReference type="SMART" id="SM01041">
    <property type="entry name" value="BRO1"/>
    <property type="match status" value="1"/>
</dbReference>
<feature type="region of interest" description="Disordered" evidence="5">
    <location>
        <begin position="918"/>
        <end position="966"/>
    </location>
</feature>
<dbReference type="AlphaFoldDB" id="A0AAV9IYK7"/>
<keyword evidence="8" id="KW-1185">Reference proteome</keyword>
<dbReference type="Pfam" id="PF03097">
    <property type="entry name" value="BRO1"/>
    <property type="match status" value="1"/>
</dbReference>
<dbReference type="PANTHER" id="PTHR23030:SF30">
    <property type="entry name" value="TYROSINE-PROTEIN PHOSPHATASE NON-RECEPTOR TYPE 23"/>
    <property type="match status" value="1"/>
</dbReference>
<evidence type="ECO:0000313" key="7">
    <source>
        <dbReference type="EMBL" id="KAK4537176.1"/>
    </source>
</evidence>
<dbReference type="GO" id="GO:0043328">
    <property type="term" value="P:protein transport to vacuole involved in ubiquitin-dependent protein catabolic process via the multivesicular body sorting pathway"/>
    <property type="evidence" value="ECO:0007669"/>
    <property type="project" value="TreeGrafter"/>
</dbReference>
<dbReference type="Proteomes" id="UP001301350">
    <property type="component" value="Unassembled WGS sequence"/>
</dbReference>
<dbReference type="Gene3D" id="1.25.40.280">
    <property type="entry name" value="alix/aip1 like domains"/>
    <property type="match status" value="1"/>
</dbReference>
<name>A0AAV9IYK7_CYACA</name>
<feature type="compositionally biased region" description="Pro residues" evidence="5">
    <location>
        <begin position="952"/>
        <end position="966"/>
    </location>
</feature>
<dbReference type="EMBL" id="JANCYW010000011">
    <property type="protein sequence ID" value="KAK4537176.1"/>
    <property type="molecule type" value="Genomic_DNA"/>
</dbReference>
<evidence type="ECO:0000256" key="3">
    <source>
        <dbReference type="ARBA" id="ARBA00022490"/>
    </source>
</evidence>
<evidence type="ECO:0000259" key="6">
    <source>
        <dbReference type="PROSITE" id="PS51180"/>
    </source>
</evidence>
<comment type="caution">
    <text evidence="7">The sequence shown here is derived from an EMBL/GenBank/DDBJ whole genome shotgun (WGS) entry which is preliminary data.</text>
</comment>
<accession>A0AAV9IYK7</accession>
<dbReference type="Gene3D" id="1.20.140.50">
    <property type="entry name" value="alix/aip1 like domains"/>
    <property type="match status" value="1"/>
</dbReference>
<evidence type="ECO:0000256" key="5">
    <source>
        <dbReference type="SAM" id="MobiDB-lite"/>
    </source>
</evidence>
<dbReference type="InterPro" id="IPR004328">
    <property type="entry name" value="BRO1_dom"/>
</dbReference>
<feature type="compositionally biased region" description="Low complexity" evidence="5">
    <location>
        <begin position="841"/>
        <end position="854"/>
    </location>
</feature>
<keyword evidence="4" id="KW-0967">Endosome</keyword>
<feature type="compositionally biased region" description="Low complexity" evidence="5">
    <location>
        <begin position="931"/>
        <end position="950"/>
    </location>
</feature>
<evidence type="ECO:0000256" key="1">
    <source>
        <dbReference type="ARBA" id="ARBA00004177"/>
    </source>
</evidence>
<evidence type="ECO:0000256" key="2">
    <source>
        <dbReference type="ARBA" id="ARBA00004496"/>
    </source>
</evidence>
<comment type="subcellular location">
    <subcellularLocation>
        <location evidence="2">Cytoplasm</location>
    </subcellularLocation>
    <subcellularLocation>
        <location evidence="1">Endosome</location>
    </subcellularLocation>
</comment>
<feature type="region of interest" description="Disordered" evidence="5">
    <location>
        <begin position="97"/>
        <end position="122"/>
    </location>
</feature>
<protein>
    <recommendedName>
        <fullName evidence="6">BRO1 domain-containing protein</fullName>
    </recommendedName>
</protein>
<dbReference type="GO" id="GO:0005768">
    <property type="term" value="C:endosome"/>
    <property type="evidence" value="ECO:0007669"/>
    <property type="project" value="UniProtKB-SubCell"/>
</dbReference>